<gene>
    <name evidence="2" type="ORF">Pfra01_002987700</name>
</gene>
<accession>A0A9W6YPW3</accession>
<keyword evidence="3" id="KW-1185">Reference proteome</keyword>
<name>A0A9W6YPW3_9STRA</name>
<dbReference type="EMBL" id="BSXT01018954">
    <property type="protein sequence ID" value="GMG16749.1"/>
    <property type="molecule type" value="Genomic_DNA"/>
</dbReference>
<organism evidence="2 3">
    <name type="scientific">Phytophthora fragariaefolia</name>
    <dbReference type="NCBI Taxonomy" id="1490495"/>
    <lineage>
        <taxon>Eukaryota</taxon>
        <taxon>Sar</taxon>
        <taxon>Stramenopiles</taxon>
        <taxon>Oomycota</taxon>
        <taxon>Peronosporomycetes</taxon>
        <taxon>Peronosporales</taxon>
        <taxon>Peronosporaceae</taxon>
        <taxon>Phytophthora</taxon>
    </lineage>
</organism>
<feature type="compositionally biased region" description="Basic residues" evidence="1">
    <location>
        <begin position="144"/>
        <end position="155"/>
    </location>
</feature>
<sequence length="308" mass="34630">MVAQPAPGDIAFVGSVHLPQLSDYQYVEAVSVDEAKRLRPGKPTAITELLTVPFVGKDLVPLLRPSILQLVRVRREHILDYSTASRSRQPGDLYSDPTIGSLPNRAGPRISRQPTDDLSASDTNSESTPSSSRDTADEDIQAIRHAHQPTPKRRRIEMASDSDSSQDQDYGDRSRQRGLVFQPSPIDRQVHDAVVHRRHTGKAPQMLLQSVQQSDQLDFIGTPPVLREAYHFGFGVGLSIMHFRRASPSDDTMSTENGMDMWDFSAKNSLRPPNKSQQLQRFNQRAGCVLQVRDTFLQQRDEEVHRRC</sequence>
<evidence type="ECO:0000313" key="2">
    <source>
        <dbReference type="EMBL" id="GMG16749.1"/>
    </source>
</evidence>
<protein>
    <submittedName>
        <fullName evidence="2">Unnamed protein product</fullName>
    </submittedName>
</protein>
<dbReference type="Proteomes" id="UP001165121">
    <property type="component" value="Unassembled WGS sequence"/>
</dbReference>
<proteinExistence type="predicted"/>
<evidence type="ECO:0000313" key="3">
    <source>
        <dbReference type="Proteomes" id="UP001165121"/>
    </source>
</evidence>
<dbReference type="AlphaFoldDB" id="A0A9W6YPW3"/>
<feature type="region of interest" description="Disordered" evidence="1">
    <location>
        <begin position="84"/>
        <end position="189"/>
    </location>
</feature>
<reference evidence="2" key="1">
    <citation type="submission" date="2023-04" db="EMBL/GenBank/DDBJ databases">
        <title>Phytophthora fragariaefolia NBRC 109709.</title>
        <authorList>
            <person name="Ichikawa N."/>
            <person name="Sato H."/>
            <person name="Tonouchi N."/>
        </authorList>
    </citation>
    <scope>NUCLEOTIDE SEQUENCE</scope>
    <source>
        <strain evidence="2">NBRC 109709</strain>
    </source>
</reference>
<evidence type="ECO:0000256" key="1">
    <source>
        <dbReference type="SAM" id="MobiDB-lite"/>
    </source>
</evidence>
<feature type="compositionally biased region" description="Low complexity" evidence="1">
    <location>
        <begin position="120"/>
        <end position="132"/>
    </location>
</feature>
<comment type="caution">
    <text evidence="2">The sequence shown here is derived from an EMBL/GenBank/DDBJ whole genome shotgun (WGS) entry which is preliminary data.</text>
</comment>
<dbReference type="OrthoDB" id="126326at2759"/>